<reference evidence="4" key="1">
    <citation type="submission" date="2020-05" db="UniProtKB">
        <authorList>
            <consortium name="EnsemblMetazoa"/>
        </authorList>
    </citation>
    <scope>IDENTIFICATION</scope>
    <source>
        <strain evidence="4">Jacobina</strain>
    </source>
</reference>
<dbReference type="Proteomes" id="UP000092461">
    <property type="component" value="Unassembled WGS sequence"/>
</dbReference>
<evidence type="ECO:0000259" key="3">
    <source>
        <dbReference type="PROSITE" id="PS51269"/>
    </source>
</evidence>
<dbReference type="PANTHER" id="PTHR31159:SF1">
    <property type="entry name" value="COMM DOMAIN-CONTAINING PROTEIN 3"/>
    <property type="match status" value="1"/>
</dbReference>
<feature type="domain" description="COMM" evidence="3">
    <location>
        <begin position="133"/>
        <end position="204"/>
    </location>
</feature>
<dbReference type="AlphaFoldDB" id="A0A1B0CRL0"/>
<protein>
    <recommendedName>
        <fullName evidence="1">COMM domain-containing protein 3</fullName>
    </recommendedName>
</protein>
<dbReference type="InterPro" id="IPR017920">
    <property type="entry name" value="COMM"/>
</dbReference>
<sequence length="206" mass="22695">MEKDSGDCERDAIKLSPVVIKGIQSLRDVSDNEVAHRIIEKSFRRVVGDEDDRRVAEDAPDASVEASVALIEYALVSLVVIAAKNNLTSNELRHLVNHHGAGESLSGQIARKYELSLPDLLAKLSTYGYTEPFVADANWKMSCSIQSHTSLNTHGELLYKISLEDVDSTLGSTKSIANFTCNTEELQALIAKLKDIERHCDKIGKQ</sequence>
<evidence type="ECO:0000256" key="1">
    <source>
        <dbReference type="ARBA" id="ARBA00016548"/>
    </source>
</evidence>
<organism evidence="4 5">
    <name type="scientific">Lutzomyia longipalpis</name>
    <name type="common">Sand fly</name>
    <dbReference type="NCBI Taxonomy" id="7200"/>
    <lineage>
        <taxon>Eukaryota</taxon>
        <taxon>Metazoa</taxon>
        <taxon>Ecdysozoa</taxon>
        <taxon>Arthropoda</taxon>
        <taxon>Hexapoda</taxon>
        <taxon>Insecta</taxon>
        <taxon>Pterygota</taxon>
        <taxon>Neoptera</taxon>
        <taxon>Endopterygota</taxon>
        <taxon>Diptera</taxon>
        <taxon>Nematocera</taxon>
        <taxon>Psychodoidea</taxon>
        <taxon>Psychodidae</taxon>
        <taxon>Lutzomyia</taxon>
        <taxon>Lutzomyia</taxon>
    </lineage>
</organism>
<evidence type="ECO:0000256" key="2">
    <source>
        <dbReference type="ARBA" id="ARBA00093469"/>
    </source>
</evidence>
<dbReference type="VEuPathDB" id="VectorBase:LLOJ007508"/>
<evidence type="ECO:0000313" key="4">
    <source>
        <dbReference type="EnsemblMetazoa" id="LLOJ007508-PA"/>
    </source>
</evidence>
<keyword evidence="5" id="KW-1185">Reference proteome</keyword>
<comment type="similarity">
    <text evidence="2">Belongs to the COMM domain-containing protein 3 family.</text>
</comment>
<evidence type="ECO:0000313" key="5">
    <source>
        <dbReference type="Proteomes" id="UP000092461"/>
    </source>
</evidence>
<dbReference type="VEuPathDB" id="VectorBase:LLONM1_002666"/>
<accession>A0A1B0CRL0</accession>
<dbReference type="EMBL" id="AJWK01024918">
    <property type="status" value="NOT_ANNOTATED_CDS"/>
    <property type="molecule type" value="Genomic_DNA"/>
</dbReference>
<proteinExistence type="inferred from homology"/>
<dbReference type="EnsemblMetazoa" id="LLOJ007508-RA">
    <property type="protein sequence ID" value="LLOJ007508-PA"/>
    <property type="gene ID" value="LLOJ007508"/>
</dbReference>
<dbReference type="GO" id="GO:0006814">
    <property type="term" value="P:sodium ion transport"/>
    <property type="evidence" value="ECO:0007669"/>
    <property type="project" value="InterPro"/>
</dbReference>
<dbReference type="PANTHER" id="PTHR31159">
    <property type="entry name" value="COMM DOMAIN-CONTAINING PROTEIN 3"/>
    <property type="match status" value="1"/>
</dbReference>
<name>A0A1B0CRL0_LUTLO</name>
<dbReference type="PROSITE" id="PS51269">
    <property type="entry name" value="COMM"/>
    <property type="match status" value="1"/>
</dbReference>
<dbReference type="InterPro" id="IPR037355">
    <property type="entry name" value="COMMD3"/>
</dbReference>